<keyword evidence="4" id="KW-1185">Reference proteome</keyword>
<dbReference type="PROSITE" id="PS51257">
    <property type="entry name" value="PROKAR_LIPOPROTEIN"/>
    <property type="match status" value="1"/>
</dbReference>
<dbReference type="STRING" id="470826.SAMN04488027_11347"/>
<feature type="domain" description="SMP-30/Gluconolactonase/LRE-like region" evidence="2">
    <location>
        <begin position="40"/>
        <end position="282"/>
    </location>
</feature>
<dbReference type="InterPro" id="IPR013658">
    <property type="entry name" value="SGL"/>
</dbReference>
<evidence type="ECO:0000313" key="3">
    <source>
        <dbReference type="EMBL" id="SDG97863.1"/>
    </source>
</evidence>
<evidence type="ECO:0000313" key="4">
    <source>
        <dbReference type="Proteomes" id="UP000199296"/>
    </source>
</evidence>
<proteinExistence type="predicted"/>
<dbReference type="InterPro" id="IPR011042">
    <property type="entry name" value="6-blade_b-propeller_TolB-like"/>
</dbReference>
<keyword evidence="1" id="KW-0378">Hydrolase</keyword>
<dbReference type="InterPro" id="IPR051262">
    <property type="entry name" value="SMP-30/CGR1_Lactonase"/>
</dbReference>
<dbReference type="PANTHER" id="PTHR47572:SF4">
    <property type="entry name" value="LACTONASE DRP35"/>
    <property type="match status" value="1"/>
</dbReference>
<name>A0A1G7YMX4_9FLAO</name>
<dbReference type="Gene3D" id="2.120.10.30">
    <property type="entry name" value="TolB, C-terminal domain"/>
    <property type="match status" value="1"/>
</dbReference>
<protein>
    <submittedName>
        <fullName evidence="3">Gluconolactonase</fullName>
    </submittedName>
</protein>
<dbReference type="AlphaFoldDB" id="A0A1G7YMX4"/>
<sequence length="292" mass="32076">MKISLKLCFVLSAVTLFVSCQTGEKNLFGEPEVIASGFQFTEGPHWLDNEGLIFSDIPASKIYIWKADKDTVEVWLEPSGRSNGIDEMPNGDIIIAQHSGKISRINSDKSVITLAAAYKGKKLNSPNDLAITSSGVIYFTDPTFGVRGEPELEFSGVYQFKNDSLKLIYDEFKLPNGIALSVDESLLFAADSETGDIIKFNLDEEGEVVSKAFFTNIGKPTQLGGADGMIMDQANRLYTTGPNGLSVFNESGQQMDHLKFDEQITNLAWGSKVGKTLFITASDKVYRLEVKN</sequence>
<organism evidence="3 4">
    <name type="scientific">Psychroflexus sediminis</name>
    <dbReference type="NCBI Taxonomy" id="470826"/>
    <lineage>
        <taxon>Bacteria</taxon>
        <taxon>Pseudomonadati</taxon>
        <taxon>Bacteroidota</taxon>
        <taxon>Flavobacteriia</taxon>
        <taxon>Flavobacteriales</taxon>
        <taxon>Flavobacteriaceae</taxon>
        <taxon>Psychroflexus</taxon>
    </lineage>
</organism>
<evidence type="ECO:0000256" key="1">
    <source>
        <dbReference type="ARBA" id="ARBA00022801"/>
    </source>
</evidence>
<accession>A0A1G7YMX4</accession>
<reference evidence="3 4" key="1">
    <citation type="submission" date="2016-10" db="EMBL/GenBank/DDBJ databases">
        <authorList>
            <person name="de Groot N.N."/>
        </authorList>
    </citation>
    <scope>NUCLEOTIDE SEQUENCE [LARGE SCALE GENOMIC DNA]</scope>
    <source>
        <strain evidence="3 4">DSM 19803</strain>
    </source>
</reference>
<dbReference type="EMBL" id="FNCW01000013">
    <property type="protein sequence ID" value="SDG97863.1"/>
    <property type="molecule type" value="Genomic_DNA"/>
</dbReference>
<dbReference type="GO" id="GO:0016787">
    <property type="term" value="F:hydrolase activity"/>
    <property type="evidence" value="ECO:0007669"/>
    <property type="project" value="UniProtKB-KW"/>
</dbReference>
<dbReference type="RefSeq" id="WP_176752717.1">
    <property type="nucleotide sequence ID" value="NZ_FNCW01000013.1"/>
</dbReference>
<dbReference type="Pfam" id="PF08450">
    <property type="entry name" value="SGL"/>
    <property type="match status" value="1"/>
</dbReference>
<dbReference type="SUPFAM" id="SSF63829">
    <property type="entry name" value="Calcium-dependent phosphotriesterase"/>
    <property type="match status" value="1"/>
</dbReference>
<evidence type="ECO:0000259" key="2">
    <source>
        <dbReference type="Pfam" id="PF08450"/>
    </source>
</evidence>
<dbReference type="Proteomes" id="UP000199296">
    <property type="component" value="Unassembled WGS sequence"/>
</dbReference>
<gene>
    <name evidence="3" type="ORF">SAMN04488027_11347</name>
</gene>
<dbReference type="PANTHER" id="PTHR47572">
    <property type="entry name" value="LIPOPROTEIN-RELATED"/>
    <property type="match status" value="1"/>
</dbReference>